<dbReference type="Proteomes" id="UP001153636">
    <property type="component" value="Chromosome 2"/>
</dbReference>
<dbReference type="PANTHER" id="PTHR10773">
    <property type="entry name" value="DNA-DIRECTED RNA POLYMERASES I, II, AND III SUBUNIT RPABC2"/>
    <property type="match status" value="1"/>
</dbReference>
<organism evidence="2 3">
    <name type="scientific">Psylliodes chrysocephalus</name>
    <dbReference type="NCBI Taxonomy" id="3402493"/>
    <lineage>
        <taxon>Eukaryota</taxon>
        <taxon>Metazoa</taxon>
        <taxon>Ecdysozoa</taxon>
        <taxon>Arthropoda</taxon>
        <taxon>Hexapoda</taxon>
        <taxon>Insecta</taxon>
        <taxon>Pterygota</taxon>
        <taxon>Neoptera</taxon>
        <taxon>Endopterygota</taxon>
        <taxon>Coleoptera</taxon>
        <taxon>Polyphaga</taxon>
        <taxon>Cucujiformia</taxon>
        <taxon>Chrysomeloidea</taxon>
        <taxon>Chrysomelidae</taxon>
        <taxon>Galerucinae</taxon>
        <taxon>Alticini</taxon>
        <taxon>Psylliodes</taxon>
    </lineage>
</organism>
<name>A0A9P0CN18_9CUCU</name>
<sequence length="236" mass="27274">MRFLRCKGSLKSAVVISFRDSVRPLDCGKKSGRLASVVYDGCIKVAAPIRARNEMSDSSVGEPSEFEDSESEYNTSDKERWLSSPDNLPEHETTIDNPTNTVPGPSHFQDFLSLKEKRKLSRKRLRHNSEWKRETAKRARAAGQEYLNIRGQVVPANKFYDDDCTCHKKCHSLFTLEERKLIFDNFYKLKNFDLQKAFIFGRRALTDLPRRQNTRIYLLPKTGVDVIVCKTFFKKV</sequence>
<evidence type="ECO:0000313" key="2">
    <source>
        <dbReference type="EMBL" id="CAH1106347.1"/>
    </source>
</evidence>
<dbReference type="PANTHER" id="PTHR10773:SF19">
    <property type="match status" value="1"/>
</dbReference>
<evidence type="ECO:0000313" key="3">
    <source>
        <dbReference type="Proteomes" id="UP001153636"/>
    </source>
</evidence>
<feature type="region of interest" description="Disordered" evidence="1">
    <location>
        <begin position="53"/>
        <end position="107"/>
    </location>
</feature>
<gene>
    <name evidence="2" type="ORF">PSYICH_LOCUS7102</name>
</gene>
<proteinExistence type="predicted"/>
<evidence type="ECO:0000256" key="1">
    <source>
        <dbReference type="SAM" id="MobiDB-lite"/>
    </source>
</evidence>
<dbReference type="AlphaFoldDB" id="A0A9P0CN18"/>
<protein>
    <submittedName>
        <fullName evidence="2">Uncharacterized protein</fullName>
    </submittedName>
</protein>
<dbReference type="OrthoDB" id="6611988at2759"/>
<keyword evidence="3" id="KW-1185">Reference proteome</keyword>
<reference evidence="2" key="1">
    <citation type="submission" date="2022-01" db="EMBL/GenBank/DDBJ databases">
        <authorList>
            <person name="King R."/>
        </authorList>
    </citation>
    <scope>NUCLEOTIDE SEQUENCE</scope>
</reference>
<accession>A0A9P0CN18</accession>
<dbReference type="EMBL" id="OV651814">
    <property type="protein sequence ID" value="CAH1106347.1"/>
    <property type="molecule type" value="Genomic_DNA"/>
</dbReference>